<dbReference type="PANTHER" id="PTHR43283:SF11">
    <property type="entry name" value="BETA-LACTAMASE-RELATED DOMAIN-CONTAINING PROTEIN"/>
    <property type="match status" value="1"/>
</dbReference>
<feature type="domain" description="Beta-lactamase-related" evidence="2">
    <location>
        <begin position="26"/>
        <end position="378"/>
    </location>
</feature>
<accession>A0A6J4NJS1</accession>
<dbReference type="Gene3D" id="3.40.710.10">
    <property type="entry name" value="DD-peptidase/beta-lactamase superfamily"/>
    <property type="match status" value="1"/>
</dbReference>
<dbReference type="AlphaFoldDB" id="A0A6J4NJS1"/>
<sequence length="404" mass="43077">MNPALVDAIDHLLAEGVAAQPRPLFPGAVCAVDDGESSVVRYCGQAFRYADGEGTLLPPELREPVHADTRYDCASLTKLFTATMVMKLVERGLLDLDDRVATHLPEYRDADKLQVTVRQLLTHTSGLPAEIFVWRDFSDQRDRRAAVLGCALEAPPGSQFRYSCVGYLTLGLLAERLTGMPLDRLVTDLVTGPLGLQATGYRPLDQLEVTSPIAATEIRPISWSPQMSAMQAASVGGEGSSDHRGVVHDENAASLDGIAGNAGIFADAADLVRFGRAFLDGLIGTADDGGLGLTRAGVAAMLTPQLPRGLNAYQSGLGFRIDDVSFMGDLAGTSQAYGHTGFTGTSLVIDGARNLVVALLTNRVHPTREWADLNHFRRRLHSVVAASYPARAETTSGRLPIAGG</sequence>
<protein>
    <submittedName>
        <fullName evidence="3">Beta-lactamase class C-like and penicillin binding proteins (PBPs) superfamily</fullName>
    </submittedName>
</protein>
<name>A0A6J4NJS1_9ACTN</name>
<dbReference type="InterPro" id="IPR001466">
    <property type="entry name" value="Beta-lactam-related"/>
</dbReference>
<dbReference type="InterPro" id="IPR012338">
    <property type="entry name" value="Beta-lactam/transpept-like"/>
</dbReference>
<dbReference type="SUPFAM" id="SSF56601">
    <property type="entry name" value="beta-lactamase/transpeptidase-like"/>
    <property type="match status" value="1"/>
</dbReference>
<dbReference type="InterPro" id="IPR050789">
    <property type="entry name" value="Diverse_Enzym_Activities"/>
</dbReference>
<evidence type="ECO:0000256" key="1">
    <source>
        <dbReference type="ARBA" id="ARBA00022801"/>
    </source>
</evidence>
<dbReference type="Pfam" id="PF00144">
    <property type="entry name" value="Beta-lactamase"/>
    <property type="match status" value="1"/>
</dbReference>
<reference evidence="3" key="1">
    <citation type="submission" date="2020-02" db="EMBL/GenBank/DDBJ databases">
        <authorList>
            <person name="Meier V. D."/>
        </authorList>
    </citation>
    <scope>NUCLEOTIDE SEQUENCE</scope>
    <source>
        <strain evidence="3">AVDCRST_MAG75</strain>
    </source>
</reference>
<keyword evidence="1" id="KW-0378">Hydrolase</keyword>
<dbReference type="PANTHER" id="PTHR43283">
    <property type="entry name" value="BETA-LACTAMASE-RELATED"/>
    <property type="match status" value="1"/>
</dbReference>
<evidence type="ECO:0000259" key="2">
    <source>
        <dbReference type="Pfam" id="PF00144"/>
    </source>
</evidence>
<evidence type="ECO:0000313" key="3">
    <source>
        <dbReference type="EMBL" id="CAA9389010.1"/>
    </source>
</evidence>
<dbReference type="GO" id="GO:0016787">
    <property type="term" value="F:hydrolase activity"/>
    <property type="evidence" value="ECO:0007669"/>
    <property type="project" value="UniProtKB-KW"/>
</dbReference>
<proteinExistence type="predicted"/>
<gene>
    <name evidence="3" type="ORF">AVDCRST_MAG75-1453</name>
</gene>
<organism evidence="3">
    <name type="scientific">uncultured Propionibacteriaceae bacterium</name>
    <dbReference type="NCBI Taxonomy" id="257457"/>
    <lineage>
        <taxon>Bacteria</taxon>
        <taxon>Bacillati</taxon>
        <taxon>Actinomycetota</taxon>
        <taxon>Actinomycetes</taxon>
        <taxon>Propionibacteriales</taxon>
        <taxon>Propionibacteriaceae</taxon>
        <taxon>environmental samples</taxon>
    </lineage>
</organism>
<dbReference type="EMBL" id="CADCUO010000082">
    <property type="protein sequence ID" value="CAA9389010.1"/>
    <property type="molecule type" value="Genomic_DNA"/>
</dbReference>